<keyword evidence="4" id="KW-1185">Reference proteome</keyword>
<dbReference type="InterPro" id="IPR051058">
    <property type="entry name" value="GDSL_Est/Lipase"/>
</dbReference>
<dbReference type="SUPFAM" id="SSF52266">
    <property type="entry name" value="SGNH hydrolase"/>
    <property type="match status" value="1"/>
</dbReference>
<dbReference type="Proteomes" id="UP000799753">
    <property type="component" value="Unassembled WGS sequence"/>
</dbReference>
<feature type="signal peptide" evidence="2">
    <location>
        <begin position="1"/>
        <end position="17"/>
    </location>
</feature>
<dbReference type="EMBL" id="MU006796">
    <property type="protein sequence ID" value="KAF2636804.1"/>
    <property type="molecule type" value="Genomic_DNA"/>
</dbReference>
<dbReference type="OrthoDB" id="1600564at2759"/>
<evidence type="ECO:0000256" key="1">
    <source>
        <dbReference type="ARBA" id="ARBA00022801"/>
    </source>
</evidence>
<dbReference type="InterPro" id="IPR036514">
    <property type="entry name" value="SGNH_hydro_sf"/>
</dbReference>
<proteinExistence type="predicted"/>
<name>A0A6A6RRZ7_9PLEO</name>
<evidence type="ECO:0008006" key="5">
    <source>
        <dbReference type="Google" id="ProtNLM"/>
    </source>
</evidence>
<evidence type="ECO:0000256" key="2">
    <source>
        <dbReference type="SAM" id="SignalP"/>
    </source>
</evidence>
<evidence type="ECO:0000313" key="3">
    <source>
        <dbReference type="EMBL" id="KAF2636804.1"/>
    </source>
</evidence>
<sequence>MRPSIVILYLTLAIATGRPSNCSESWELDNFKTLVTFGDSYTDENRLGYFGSHNGSAPPVGWDQPVVCPIKCISSTKEGYSTSTGGLVWPRYASIYTNTTLYNYAVSGAVCSNNITPRTWSSINAPFPDIQGYELPAFIADSKFTRPNGSAFFTGTPDNTAYAIWIGTNDLGNDAFLTDSQVANKTLKDYIDCVYDVVDGLYKNGARYFVLMNLAPLQLVPQYATPENGGHVSTKYFPDKGPNVTEISWRMYESVVTVNQVYAYRTPYVTNILTEYPGIKVANFDVNALITDIWTHPSLYLNGTAPLNTTGVVNQCDASGNNCVRSQSPDSYVWFDELHPSEQTDRVVAREFVGVLGGESRWATYWG</sequence>
<dbReference type="PANTHER" id="PTHR45648">
    <property type="entry name" value="GDSL LIPASE/ACYLHYDROLASE FAMILY PROTEIN (AFU_ORTHOLOGUE AFUA_4G14700)"/>
    <property type="match status" value="1"/>
</dbReference>
<dbReference type="Pfam" id="PF00657">
    <property type="entry name" value="Lipase_GDSL"/>
    <property type="match status" value="1"/>
</dbReference>
<organism evidence="3 4">
    <name type="scientific">Massarina eburnea CBS 473.64</name>
    <dbReference type="NCBI Taxonomy" id="1395130"/>
    <lineage>
        <taxon>Eukaryota</taxon>
        <taxon>Fungi</taxon>
        <taxon>Dikarya</taxon>
        <taxon>Ascomycota</taxon>
        <taxon>Pezizomycotina</taxon>
        <taxon>Dothideomycetes</taxon>
        <taxon>Pleosporomycetidae</taxon>
        <taxon>Pleosporales</taxon>
        <taxon>Massarineae</taxon>
        <taxon>Massarinaceae</taxon>
        <taxon>Massarina</taxon>
    </lineage>
</organism>
<dbReference type="CDD" id="cd01846">
    <property type="entry name" value="fatty_acyltransferase_like"/>
    <property type="match status" value="1"/>
</dbReference>
<keyword evidence="1" id="KW-0378">Hydrolase</keyword>
<keyword evidence="2" id="KW-0732">Signal</keyword>
<dbReference type="AlphaFoldDB" id="A0A6A6RRZ7"/>
<reference evidence="3" key="1">
    <citation type="journal article" date="2020" name="Stud. Mycol.">
        <title>101 Dothideomycetes genomes: a test case for predicting lifestyles and emergence of pathogens.</title>
        <authorList>
            <person name="Haridas S."/>
            <person name="Albert R."/>
            <person name="Binder M."/>
            <person name="Bloem J."/>
            <person name="Labutti K."/>
            <person name="Salamov A."/>
            <person name="Andreopoulos B."/>
            <person name="Baker S."/>
            <person name="Barry K."/>
            <person name="Bills G."/>
            <person name="Bluhm B."/>
            <person name="Cannon C."/>
            <person name="Castanera R."/>
            <person name="Culley D."/>
            <person name="Daum C."/>
            <person name="Ezra D."/>
            <person name="Gonzalez J."/>
            <person name="Henrissat B."/>
            <person name="Kuo A."/>
            <person name="Liang C."/>
            <person name="Lipzen A."/>
            <person name="Lutzoni F."/>
            <person name="Magnuson J."/>
            <person name="Mondo S."/>
            <person name="Nolan M."/>
            <person name="Ohm R."/>
            <person name="Pangilinan J."/>
            <person name="Park H.-J."/>
            <person name="Ramirez L."/>
            <person name="Alfaro M."/>
            <person name="Sun H."/>
            <person name="Tritt A."/>
            <person name="Yoshinaga Y."/>
            <person name="Zwiers L.-H."/>
            <person name="Turgeon B."/>
            <person name="Goodwin S."/>
            <person name="Spatafora J."/>
            <person name="Crous P."/>
            <person name="Grigoriev I."/>
        </authorList>
    </citation>
    <scope>NUCLEOTIDE SEQUENCE</scope>
    <source>
        <strain evidence="3">CBS 473.64</strain>
    </source>
</reference>
<protein>
    <recommendedName>
        <fullName evidence="5">GDSL lipase/acylhydrolase family protein</fullName>
    </recommendedName>
</protein>
<dbReference type="PANTHER" id="PTHR45648:SF22">
    <property type="entry name" value="GDSL LIPASE_ACYLHYDROLASE FAMILY PROTEIN (AFU_ORTHOLOGUE AFUA_4G14700)"/>
    <property type="match status" value="1"/>
</dbReference>
<accession>A0A6A6RRZ7</accession>
<dbReference type="GO" id="GO:0016788">
    <property type="term" value="F:hydrolase activity, acting on ester bonds"/>
    <property type="evidence" value="ECO:0007669"/>
    <property type="project" value="InterPro"/>
</dbReference>
<dbReference type="Gene3D" id="3.40.50.1110">
    <property type="entry name" value="SGNH hydrolase"/>
    <property type="match status" value="1"/>
</dbReference>
<evidence type="ECO:0000313" key="4">
    <source>
        <dbReference type="Proteomes" id="UP000799753"/>
    </source>
</evidence>
<dbReference type="InterPro" id="IPR001087">
    <property type="entry name" value="GDSL"/>
</dbReference>
<gene>
    <name evidence="3" type="ORF">P280DRAFT_408327</name>
</gene>
<feature type="chain" id="PRO_5025453441" description="GDSL lipase/acylhydrolase family protein" evidence="2">
    <location>
        <begin position="18"/>
        <end position="367"/>
    </location>
</feature>